<organism evidence="1 2">
    <name type="scientific">Abyssalbus ytuae</name>
    <dbReference type="NCBI Taxonomy" id="2926907"/>
    <lineage>
        <taxon>Bacteria</taxon>
        <taxon>Pseudomonadati</taxon>
        <taxon>Bacteroidota</taxon>
        <taxon>Flavobacteriia</taxon>
        <taxon>Flavobacteriales</taxon>
        <taxon>Flavobacteriaceae</taxon>
        <taxon>Abyssalbus</taxon>
    </lineage>
</organism>
<evidence type="ECO:0000313" key="2">
    <source>
        <dbReference type="Proteomes" id="UP000831290"/>
    </source>
</evidence>
<keyword evidence="2" id="KW-1185">Reference proteome</keyword>
<dbReference type="RefSeq" id="WP_255842326.1">
    <property type="nucleotide sequence ID" value="NZ_CP094358.1"/>
</dbReference>
<reference evidence="1" key="1">
    <citation type="submission" date="2022-03" db="EMBL/GenBank/DDBJ databases">
        <title>Description of Abyssus ytuae gen. nov., sp. nov., a novel member of the family Flavobacteriaceae isolated from the sediment of Mariana Trench.</title>
        <authorList>
            <person name="Zhang J."/>
            <person name="Xu X."/>
        </authorList>
    </citation>
    <scope>NUCLEOTIDE SEQUENCE</scope>
    <source>
        <strain evidence="1">MT3330</strain>
    </source>
</reference>
<sequence length="76" mass="8809">MDKITYSIISRGELKIKYKGKSIIITGELIFNPPIFYADLIVLEKIKGLNYKEKKQIVEFIKKDSLKNIGTEIIFD</sequence>
<dbReference type="KEGG" id="fbm:MQE35_15130"/>
<dbReference type="EMBL" id="CP094358">
    <property type="protein sequence ID" value="UOB17060.1"/>
    <property type="molecule type" value="Genomic_DNA"/>
</dbReference>
<protein>
    <submittedName>
        <fullName evidence="1">Uncharacterized protein</fullName>
    </submittedName>
</protein>
<gene>
    <name evidence="1" type="ORF">MQE35_15130</name>
</gene>
<evidence type="ECO:0000313" key="1">
    <source>
        <dbReference type="EMBL" id="UOB17060.1"/>
    </source>
</evidence>
<dbReference type="AlphaFoldDB" id="A0A9E6ZMJ5"/>
<accession>A0A9E6ZMJ5</accession>
<proteinExistence type="predicted"/>
<name>A0A9E6ZMJ5_9FLAO</name>
<dbReference type="Proteomes" id="UP000831290">
    <property type="component" value="Chromosome"/>
</dbReference>